<gene>
    <name evidence="4" type="ORF">BT96DRAFT_737459</name>
</gene>
<dbReference type="InterPro" id="IPR036770">
    <property type="entry name" value="Ankyrin_rpt-contain_sf"/>
</dbReference>
<evidence type="ECO:0000256" key="2">
    <source>
        <dbReference type="ARBA" id="ARBA00023043"/>
    </source>
</evidence>
<dbReference type="PANTHER" id="PTHR24171">
    <property type="entry name" value="ANKYRIN REPEAT DOMAIN-CONTAINING PROTEIN 39-RELATED"/>
    <property type="match status" value="1"/>
</dbReference>
<dbReference type="SUPFAM" id="SSF48403">
    <property type="entry name" value="Ankyrin repeat"/>
    <property type="match status" value="1"/>
</dbReference>
<dbReference type="PROSITE" id="PS50088">
    <property type="entry name" value="ANK_REPEAT"/>
    <property type="match status" value="2"/>
</dbReference>
<keyword evidence="1" id="KW-0677">Repeat</keyword>
<keyword evidence="2 3" id="KW-0040">ANK repeat</keyword>
<dbReference type="Proteomes" id="UP000799118">
    <property type="component" value="Unassembled WGS sequence"/>
</dbReference>
<sequence>NVNAQDEYGDTALTQASQEGHCEIVKLLLNHGADKDIPGFKKYTPLIIAAENGHTHVVSVLIENGANVNAQTEDGST</sequence>
<organism evidence="4 5">
    <name type="scientific">Gymnopus androsaceus JB14</name>
    <dbReference type="NCBI Taxonomy" id="1447944"/>
    <lineage>
        <taxon>Eukaryota</taxon>
        <taxon>Fungi</taxon>
        <taxon>Dikarya</taxon>
        <taxon>Basidiomycota</taxon>
        <taxon>Agaricomycotina</taxon>
        <taxon>Agaricomycetes</taxon>
        <taxon>Agaricomycetidae</taxon>
        <taxon>Agaricales</taxon>
        <taxon>Marasmiineae</taxon>
        <taxon>Omphalotaceae</taxon>
        <taxon>Gymnopus</taxon>
    </lineage>
</organism>
<dbReference type="InterPro" id="IPR002110">
    <property type="entry name" value="Ankyrin_rpt"/>
</dbReference>
<evidence type="ECO:0000313" key="4">
    <source>
        <dbReference type="EMBL" id="KAE9388108.1"/>
    </source>
</evidence>
<dbReference type="Gene3D" id="1.25.40.20">
    <property type="entry name" value="Ankyrin repeat-containing domain"/>
    <property type="match status" value="2"/>
</dbReference>
<dbReference type="PRINTS" id="PR01415">
    <property type="entry name" value="ANKYRIN"/>
</dbReference>
<keyword evidence="5" id="KW-1185">Reference proteome</keyword>
<dbReference type="SMART" id="SM00248">
    <property type="entry name" value="ANK"/>
    <property type="match status" value="2"/>
</dbReference>
<evidence type="ECO:0000256" key="1">
    <source>
        <dbReference type="ARBA" id="ARBA00022737"/>
    </source>
</evidence>
<dbReference type="OrthoDB" id="194358at2759"/>
<protein>
    <submittedName>
        <fullName evidence="4">Ankyrin</fullName>
    </submittedName>
</protein>
<accession>A0A6A4GR27</accession>
<dbReference type="PROSITE" id="PS50297">
    <property type="entry name" value="ANK_REP_REGION"/>
    <property type="match status" value="2"/>
</dbReference>
<name>A0A6A4GR27_9AGAR</name>
<proteinExistence type="predicted"/>
<dbReference type="Pfam" id="PF12796">
    <property type="entry name" value="Ank_2"/>
    <property type="match status" value="1"/>
</dbReference>
<feature type="repeat" description="ANK" evidence="3">
    <location>
        <begin position="8"/>
        <end position="40"/>
    </location>
</feature>
<feature type="non-terminal residue" evidence="4">
    <location>
        <position position="77"/>
    </location>
</feature>
<dbReference type="AlphaFoldDB" id="A0A6A4GR27"/>
<evidence type="ECO:0000256" key="3">
    <source>
        <dbReference type="PROSITE-ProRule" id="PRU00023"/>
    </source>
</evidence>
<feature type="non-terminal residue" evidence="4">
    <location>
        <position position="1"/>
    </location>
</feature>
<dbReference type="PANTHER" id="PTHR24171:SF8">
    <property type="entry name" value="BRCA1-ASSOCIATED RING DOMAIN PROTEIN 1"/>
    <property type="match status" value="1"/>
</dbReference>
<dbReference type="GO" id="GO:0085020">
    <property type="term" value="P:protein K6-linked ubiquitination"/>
    <property type="evidence" value="ECO:0007669"/>
    <property type="project" value="TreeGrafter"/>
</dbReference>
<evidence type="ECO:0000313" key="5">
    <source>
        <dbReference type="Proteomes" id="UP000799118"/>
    </source>
</evidence>
<dbReference type="EMBL" id="ML769761">
    <property type="protein sequence ID" value="KAE9388108.1"/>
    <property type="molecule type" value="Genomic_DNA"/>
</dbReference>
<dbReference type="GO" id="GO:0004842">
    <property type="term" value="F:ubiquitin-protein transferase activity"/>
    <property type="evidence" value="ECO:0007669"/>
    <property type="project" value="TreeGrafter"/>
</dbReference>
<feature type="repeat" description="ANK" evidence="3">
    <location>
        <begin position="41"/>
        <end position="73"/>
    </location>
</feature>
<reference evidence="4" key="1">
    <citation type="journal article" date="2019" name="Environ. Microbiol.">
        <title>Fungal ecological strategies reflected in gene transcription - a case study of two litter decomposers.</title>
        <authorList>
            <person name="Barbi F."/>
            <person name="Kohler A."/>
            <person name="Barry K."/>
            <person name="Baskaran P."/>
            <person name="Daum C."/>
            <person name="Fauchery L."/>
            <person name="Ihrmark K."/>
            <person name="Kuo A."/>
            <person name="LaButti K."/>
            <person name="Lipzen A."/>
            <person name="Morin E."/>
            <person name="Grigoriev I.V."/>
            <person name="Henrissat B."/>
            <person name="Lindahl B."/>
            <person name="Martin F."/>
        </authorList>
    </citation>
    <scope>NUCLEOTIDE SEQUENCE</scope>
    <source>
        <strain evidence="4">JB14</strain>
    </source>
</reference>